<reference evidence="2 3" key="1">
    <citation type="submission" date="2015-09" db="EMBL/GenBank/DDBJ databases">
        <title>A metagenomics-based metabolic model of nitrate-dependent anaerobic oxidation of methane by Methanoperedens-like archaea.</title>
        <authorList>
            <person name="Arshad A."/>
            <person name="Speth D.R."/>
            <person name="De Graaf R.M."/>
            <person name="Op Den Camp H.J."/>
            <person name="Jetten M.S."/>
            <person name="Welte C.U."/>
        </authorList>
    </citation>
    <scope>NUCLEOTIDE SEQUENCE [LARGE SCALE GENOMIC DNA]</scope>
</reference>
<feature type="transmembrane region" description="Helical" evidence="1">
    <location>
        <begin position="209"/>
        <end position="230"/>
    </location>
</feature>
<keyword evidence="1" id="KW-1133">Transmembrane helix</keyword>
<feature type="transmembrane region" description="Helical" evidence="1">
    <location>
        <begin position="155"/>
        <end position="177"/>
    </location>
</feature>
<evidence type="ECO:0000313" key="3">
    <source>
        <dbReference type="Proteomes" id="UP000050360"/>
    </source>
</evidence>
<dbReference type="AlphaFoldDB" id="A0A0P8DUP3"/>
<proteinExistence type="predicted"/>
<feature type="transmembrane region" description="Helical" evidence="1">
    <location>
        <begin position="9"/>
        <end position="27"/>
    </location>
</feature>
<keyword evidence="1" id="KW-0812">Transmembrane</keyword>
<feature type="transmembrane region" description="Helical" evidence="1">
    <location>
        <begin position="86"/>
        <end position="111"/>
    </location>
</feature>
<feature type="transmembrane region" description="Helical" evidence="1">
    <location>
        <begin position="33"/>
        <end position="54"/>
    </location>
</feature>
<accession>A0A0P8DUP3</accession>
<evidence type="ECO:0000313" key="2">
    <source>
        <dbReference type="EMBL" id="KPQ41133.1"/>
    </source>
</evidence>
<organism evidence="2 3">
    <name type="scientific">Candidatus Methanoperedens nitratireducens</name>
    <dbReference type="NCBI Taxonomy" id="1392998"/>
    <lineage>
        <taxon>Archaea</taxon>
        <taxon>Methanobacteriati</taxon>
        <taxon>Methanobacteriota</taxon>
        <taxon>Stenosarchaea group</taxon>
        <taxon>Methanomicrobia</taxon>
        <taxon>Methanosarcinales</taxon>
        <taxon>ANME-2 cluster</taxon>
        <taxon>Candidatus Methanoperedentaceae</taxon>
        <taxon>Candidatus Methanoperedens</taxon>
    </lineage>
</organism>
<name>A0A0P8DUP3_9EURY</name>
<dbReference type="EMBL" id="LKCM01000428">
    <property type="protein sequence ID" value="KPQ41133.1"/>
    <property type="molecule type" value="Genomic_DNA"/>
</dbReference>
<sequence length="247" mass="27726">MRDEVYSSIGYGAGIAISLFLVGGPFFGSGYGLHWILGLAFIVSMALFSCWPNYSQYIQFSLNKISSFPIGIILPREAEDTKAQSIFMAPIFASILAAFWLPVVYILGLLLEYIGTAPLRYFSFILGSPEGYINSSGIVLDVLHFHFAGIYAVMAVFYIGIVAGTYLYILVAQFGYYDRRLFWPFSKKFISSFEWAKAASTREDLYAEIIFLVFSLLLVSNIVLVGYDIILDSITRYLSRFSTVSFI</sequence>
<comment type="caution">
    <text evidence="2">The sequence shown here is derived from an EMBL/GenBank/DDBJ whole genome shotgun (WGS) entry which is preliminary data.</text>
</comment>
<keyword evidence="1" id="KW-0472">Membrane</keyword>
<protein>
    <submittedName>
        <fullName evidence="2">Uncharacterized protein</fullName>
    </submittedName>
</protein>
<gene>
    <name evidence="2" type="ORF">MPEBLZ_04317</name>
</gene>
<evidence type="ECO:0000256" key="1">
    <source>
        <dbReference type="SAM" id="Phobius"/>
    </source>
</evidence>
<dbReference type="Proteomes" id="UP000050360">
    <property type="component" value="Unassembled WGS sequence"/>
</dbReference>